<organism evidence="2 3">
    <name type="scientific">Halomarina ordinaria</name>
    <dbReference type="NCBI Taxonomy" id="3033939"/>
    <lineage>
        <taxon>Archaea</taxon>
        <taxon>Methanobacteriati</taxon>
        <taxon>Methanobacteriota</taxon>
        <taxon>Stenosarchaea group</taxon>
        <taxon>Halobacteria</taxon>
        <taxon>Halobacteriales</taxon>
        <taxon>Natronomonadaceae</taxon>
        <taxon>Halomarina</taxon>
    </lineage>
</organism>
<dbReference type="InterPro" id="IPR011330">
    <property type="entry name" value="Glyco_hydro/deAcase_b/a-brl"/>
</dbReference>
<proteinExistence type="predicted"/>
<dbReference type="InterPro" id="IPR018763">
    <property type="entry name" value="DUF2334"/>
</dbReference>
<protein>
    <submittedName>
        <fullName evidence="2">DUF2334 domain-containing protein</fullName>
    </submittedName>
</protein>
<dbReference type="SUPFAM" id="SSF88713">
    <property type="entry name" value="Glycoside hydrolase/deacetylase"/>
    <property type="match status" value="1"/>
</dbReference>
<dbReference type="Pfam" id="PF10096">
    <property type="entry name" value="DUF2334"/>
    <property type="match status" value="1"/>
</dbReference>
<sequence length="318" mass="35104">MLLTATLVGGPGVDATLPWEADDGRSNTTDARDGEPTGDREATADAGAKTWVEYDSVVVFRNDDIQPYYRAETMRSVDRIFVEEGVPVTLGVVPRAGDRVDLSEGELCPYLRENAATHPGTFEFALHGYTHERLTDFHGGSEFGGLDPAAQRDRLARGTTALTDCVGERPTTFIPPMDTYDESTVEALGEANYTLVSGGGWFTAEYYDSEGEFTDGGLRHVSNDGGFVANWTTGDFHDGETLERRYDESAAADEVHVQMLHYQDFDSADRRTQLRDLIRHMKASGDVAFLTLGELGEHMDGETIRRTDEGWELLEVDE</sequence>
<gene>
    <name evidence="2" type="ORF">ACFQHK_00935</name>
</gene>
<dbReference type="AlphaFoldDB" id="A0ABD5U3E1"/>
<evidence type="ECO:0000313" key="3">
    <source>
        <dbReference type="Proteomes" id="UP001596406"/>
    </source>
</evidence>
<dbReference type="EMBL" id="JBHSXM010000001">
    <property type="protein sequence ID" value="MFC6835069.1"/>
    <property type="molecule type" value="Genomic_DNA"/>
</dbReference>
<evidence type="ECO:0000313" key="2">
    <source>
        <dbReference type="EMBL" id="MFC6835069.1"/>
    </source>
</evidence>
<dbReference type="RefSeq" id="WP_304446777.1">
    <property type="nucleotide sequence ID" value="NZ_JARRAH010000001.1"/>
</dbReference>
<evidence type="ECO:0000256" key="1">
    <source>
        <dbReference type="SAM" id="MobiDB-lite"/>
    </source>
</evidence>
<accession>A0ABD5U3E1</accession>
<name>A0ABD5U3E1_9EURY</name>
<keyword evidence="3" id="KW-1185">Reference proteome</keyword>
<dbReference type="Proteomes" id="UP001596406">
    <property type="component" value="Unassembled WGS sequence"/>
</dbReference>
<reference evidence="2 3" key="1">
    <citation type="journal article" date="2019" name="Int. J. Syst. Evol. Microbiol.">
        <title>The Global Catalogue of Microorganisms (GCM) 10K type strain sequencing project: providing services to taxonomists for standard genome sequencing and annotation.</title>
        <authorList>
            <consortium name="The Broad Institute Genomics Platform"/>
            <consortium name="The Broad Institute Genome Sequencing Center for Infectious Disease"/>
            <person name="Wu L."/>
            <person name="Ma J."/>
        </authorList>
    </citation>
    <scope>NUCLEOTIDE SEQUENCE [LARGE SCALE GENOMIC DNA]</scope>
    <source>
        <strain evidence="2 3">PSRA2</strain>
    </source>
</reference>
<feature type="compositionally biased region" description="Basic and acidic residues" evidence="1">
    <location>
        <begin position="22"/>
        <end position="43"/>
    </location>
</feature>
<comment type="caution">
    <text evidence="2">The sequence shown here is derived from an EMBL/GenBank/DDBJ whole genome shotgun (WGS) entry which is preliminary data.</text>
</comment>
<feature type="region of interest" description="Disordered" evidence="1">
    <location>
        <begin position="1"/>
        <end position="46"/>
    </location>
</feature>
<dbReference type="Gene3D" id="3.20.20.370">
    <property type="entry name" value="Glycoside hydrolase/deacetylase"/>
    <property type="match status" value="1"/>
</dbReference>